<gene>
    <name evidence="1" type="ORF">PG996_003429</name>
</gene>
<evidence type="ECO:0000313" key="1">
    <source>
        <dbReference type="EMBL" id="KAK8077259.1"/>
    </source>
</evidence>
<reference evidence="1 2" key="1">
    <citation type="submission" date="2023-01" db="EMBL/GenBank/DDBJ databases">
        <title>Analysis of 21 Apiospora genomes using comparative genomics revels a genus with tremendous synthesis potential of carbohydrate active enzymes and secondary metabolites.</title>
        <authorList>
            <person name="Sorensen T."/>
        </authorList>
    </citation>
    <scope>NUCLEOTIDE SEQUENCE [LARGE SCALE GENOMIC DNA]</scope>
    <source>
        <strain evidence="1 2">CBS 83171</strain>
    </source>
</reference>
<comment type="caution">
    <text evidence="1">The sequence shown here is derived from an EMBL/GenBank/DDBJ whole genome shotgun (WGS) entry which is preliminary data.</text>
</comment>
<proteinExistence type="predicted"/>
<sequence length="195" mass="20558">MSGGMYNFNFDALNGINAHPVTQVSQHDYEQVDAADEPLVVAGSLPGWLYTGTQWTHAGPSQVASTPTGGFDSFGTGVNSIEAPFVLNPYTPAYPVQPVFNQFAVPVSTQYGGLDFDGTIESANRIAFANNANTFVTGTGFEVAYEPSLPAIGAGTGCSTAFDTNPARYIAEEQKTPDEFALLQPNAGFDATADQ</sequence>
<dbReference type="EMBL" id="JAQQWM010000002">
    <property type="protein sequence ID" value="KAK8077259.1"/>
    <property type="molecule type" value="Genomic_DNA"/>
</dbReference>
<accession>A0ABR1W187</accession>
<organism evidence="1 2">
    <name type="scientific">Apiospora saccharicola</name>
    <dbReference type="NCBI Taxonomy" id="335842"/>
    <lineage>
        <taxon>Eukaryota</taxon>
        <taxon>Fungi</taxon>
        <taxon>Dikarya</taxon>
        <taxon>Ascomycota</taxon>
        <taxon>Pezizomycotina</taxon>
        <taxon>Sordariomycetes</taxon>
        <taxon>Xylariomycetidae</taxon>
        <taxon>Amphisphaeriales</taxon>
        <taxon>Apiosporaceae</taxon>
        <taxon>Apiospora</taxon>
    </lineage>
</organism>
<name>A0ABR1W187_9PEZI</name>
<protein>
    <submittedName>
        <fullName evidence="1">Uncharacterized protein</fullName>
    </submittedName>
</protein>
<dbReference type="Proteomes" id="UP001446871">
    <property type="component" value="Unassembled WGS sequence"/>
</dbReference>
<keyword evidence="2" id="KW-1185">Reference proteome</keyword>
<evidence type="ECO:0000313" key="2">
    <source>
        <dbReference type="Proteomes" id="UP001446871"/>
    </source>
</evidence>